<feature type="region of interest" description="Disordered" evidence="1">
    <location>
        <begin position="1022"/>
        <end position="1046"/>
    </location>
</feature>
<feature type="region of interest" description="Disordered" evidence="1">
    <location>
        <begin position="400"/>
        <end position="442"/>
    </location>
</feature>
<sequence>MRRPALAGIAGLAATAVLTGLIQAAPAFADPGPADPKPSGVQASGGQASDPPTRVPDPAKRLGKQWRTSPDRAVTTAADSGGLKILVADSKDAYEWRTVATLAEPGMPADAWIGNSCVMDRDHAAVVYAPRTFTNKPDLMQGGAFAAVVDLKSGRVTKLPFTASLAYFDPTCNPETRTAVFSAFRDHRTRLVTVDTSGRTAADTKVDGQLTSAVPVKDGLVAAHGGKLVHVNPEDGKRRTLAAAEGVPFDIRPTSKGIAFLDRDGSTARARLWKGRGTPTTLAKGRLGEVALEQGTGGRAFLTGDTTEAELGGTAVTRLDVPAGTEVSSHGRLAVDPVLMPGVRTGLDRIGNAGKGFKKAEPSPRERMTEDPTDEDAAQPTVHSVATATGKKITQTVADTTGATGKESFSPALPATGESGRAAGKGTRAPQADARANNPVDTDRWCSIPRNDVKALALQPTPNQVEWAVNMAIRGELRAKWIKQGGWRSSLGTVDPQGMFPAPELKGGGRIPAQVLLGVLAQESNLWQAEGGAIPGQMGNPQAAIAGFYGHKGETSAEYWQIKWTLSDCGYGVGQVTDGMRLAGYEKEGETSLSPAKQRAVALDYSVNIAASMYILADKWNQVHTAGQKITVNNDDPSKPENWFAALWNYNLGFNENKGDGKPWGLGWYNNPANPFYPASRHPFMSDPRDAAKPQNWPYQEKVMGWAAWSMDTGYSYSTDGRQDWPGESGFSSAGFRPAWWVNPGQRDRVKPPLDAFCNDTNNCDAANPPDCPDAKCYEKYWWRGANVTWKANCEADCGHENIKYVTLREEPGRGTRLKYGTPECNSAPAGALIVESVPDNTDTYSSCGSSGTDAGSFQFTFHPNPAATGPGLGPFEAKGDLHQIGGGLGGHFWYTHTRDAAHLGGPGGRMTIDGTWTLGRDVDWARVYAHMPDTGAHTQQAHYVIKGVAGGDRHRYVNTHFSKNTWVELGVYRFTGTPRVELTNTTDDGTADEDVAWDAVAFQPLAGKPKHMVVAMGDSYTSGEGAGSYSPESDRDHGKSTWNACRRSDNSWPRKVVLPGQSSSLGELSKARSTSVDFLDVSCSGAHTWQMTSGNPTPWGKIGNYREKSQLDSGVLSADTTLVMLTIGGNDGDNFTNAVTNCYVIGVCDPDDYRGKVDQAVEDTGMLLAQIAAEAPNAQIVLMGYPRLVSDSPCVTANFDALNSLADYVRDKQKAKVEELRKSGSKVAFADPIPAFKGHGICDSDEWINRVVAGPNGDGDFHDGDPANQAPCLPWPGQNVCASLESFHPKNAGTTGYARVMDKALADMGYKGS</sequence>
<gene>
    <name evidence="3" type="ORF">QNN03_33050</name>
</gene>
<dbReference type="Proteomes" id="UP001241926">
    <property type="component" value="Unassembled WGS sequence"/>
</dbReference>
<dbReference type="CDD" id="cd01823">
    <property type="entry name" value="SEST_like"/>
    <property type="match status" value="1"/>
</dbReference>
<protein>
    <submittedName>
        <fullName evidence="3">GDSL-type esterase/lipase family protein</fullName>
    </submittedName>
</protein>
<keyword evidence="2" id="KW-0732">Signal</keyword>
<comment type="caution">
    <text evidence="3">The sequence shown here is derived from an EMBL/GenBank/DDBJ whole genome shotgun (WGS) entry which is preliminary data.</text>
</comment>
<dbReference type="InterPro" id="IPR036514">
    <property type="entry name" value="SGNH_hydro_sf"/>
</dbReference>
<evidence type="ECO:0000256" key="2">
    <source>
        <dbReference type="SAM" id="SignalP"/>
    </source>
</evidence>
<feature type="compositionally biased region" description="Basic and acidic residues" evidence="1">
    <location>
        <begin position="358"/>
        <end position="370"/>
    </location>
</feature>
<organism evidence="3 4">
    <name type="scientific">Streptomyces fuscus</name>
    <dbReference type="NCBI Taxonomy" id="3048495"/>
    <lineage>
        <taxon>Bacteria</taxon>
        <taxon>Bacillati</taxon>
        <taxon>Actinomycetota</taxon>
        <taxon>Actinomycetes</taxon>
        <taxon>Kitasatosporales</taxon>
        <taxon>Streptomycetaceae</taxon>
        <taxon>Streptomyces</taxon>
    </lineage>
</organism>
<accession>A0ABT7JBY3</accession>
<dbReference type="PANTHER" id="PTHR37981:SF1">
    <property type="entry name" value="SGNH HYDROLASE-TYPE ESTERASE DOMAIN-CONTAINING PROTEIN"/>
    <property type="match status" value="1"/>
</dbReference>
<dbReference type="EMBL" id="JASJUS010000045">
    <property type="protein sequence ID" value="MDL2081287.1"/>
    <property type="molecule type" value="Genomic_DNA"/>
</dbReference>
<evidence type="ECO:0000313" key="3">
    <source>
        <dbReference type="EMBL" id="MDL2081287.1"/>
    </source>
</evidence>
<dbReference type="SUPFAM" id="SSF63829">
    <property type="entry name" value="Calcium-dependent phosphotriesterase"/>
    <property type="match status" value="1"/>
</dbReference>
<feature type="region of interest" description="Disordered" evidence="1">
    <location>
        <begin position="350"/>
        <end position="381"/>
    </location>
</feature>
<evidence type="ECO:0000256" key="1">
    <source>
        <dbReference type="SAM" id="MobiDB-lite"/>
    </source>
</evidence>
<feature type="chain" id="PRO_5046823317" evidence="2">
    <location>
        <begin position="30"/>
        <end position="1314"/>
    </location>
</feature>
<name>A0ABT7JBY3_9ACTN</name>
<dbReference type="Gene3D" id="3.40.50.1110">
    <property type="entry name" value="SGNH hydrolase"/>
    <property type="match status" value="1"/>
</dbReference>
<dbReference type="SUPFAM" id="SSF52266">
    <property type="entry name" value="SGNH hydrolase"/>
    <property type="match status" value="1"/>
</dbReference>
<feature type="region of interest" description="Disordered" evidence="1">
    <location>
        <begin position="29"/>
        <end position="74"/>
    </location>
</feature>
<dbReference type="PANTHER" id="PTHR37981">
    <property type="entry name" value="LIPASE 2"/>
    <property type="match status" value="1"/>
</dbReference>
<reference evidence="3 4" key="1">
    <citation type="submission" date="2023-05" db="EMBL/GenBank/DDBJ databases">
        <title>Streptomyces fuscus sp. nov., a brown-black pigment producing actinomyces isolated from dry sand of Sea duck farm.</title>
        <authorList>
            <person name="Xie J."/>
            <person name="Shen N."/>
        </authorList>
    </citation>
    <scope>NUCLEOTIDE SEQUENCE [LARGE SCALE GENOMIC DNA]</scope>
    <source>
        <strain evidence="3 4">GXMU-J15</strain>
    </source>
</reference>
<dbReference type="InterPro" id="IPR037460">
    <property type="entry name" value="SEST-like"/>
</dbReference>
<feature type="signal peptide" evidence="2">
    <location>
        <begin position="1"/>
        <end position="29"/>
    </location>
</feature>
<dbReference type="RefSeq" id="WP_285436839.1">
    <property type="nucleotide sequence ID" value="NZ_JASJUS010000045.1"/>
</dbReference>
<keyword evidence="4" id="KW-1185">Reference proteome</keyword>
<evidence type="ECO:0000313" key="4">
    <source>
        <dbReference type="Proteomes" id="UP001241926"/>
    </source>
</evidence>
<proteinExistence type="predicted"/>